<dbReference type="SUPFAM" id="SSF52218">
    <property type="entry name" value="Flavoproteins"/>
    <property type="match status" value="1"/>
</dbReference>
<keyword evidence="3" id="KW-1185">Reference proteome</keyword>
<dbReference type="AlphaFoldDB" id="A0A6B8W557"/>
<dbReference type="InterPro" id="IPR050712">
    <property type="entry name" value="NAD(P)H-dep_reductase"/>
</dbReference>
<dbReference type="Proteomes" id="UP000424462">
    <property type="component" value="Chromosome"/>
</dbReference>
<proteinExistence type="predicted"/>
<dbReference type="GO" id="GO:0050446">
    <property type="term" value="F:azobenzene reductase (NADP+) activity"/>
    <property type="evidence" value="ECO:0007669"/>
    <property type="project" value="UniProtKB-EC"/>
</dbReference>
<dbReference type="PANTHER" id="PTHR30543:SF21">
    <property type="entry name" value="NAD(P)H-DEPENDENT FMN REDUCTASE LOT6"/>
    <property type="match status" value="1"/>
</dbReference>
<evidence type="ECO:0000259" key="1">
    <source>
        <dbReference type="Pfam" id="PF03358"/>
    </source>
</evidence>
<sequence length="185" mass="20470">MTRIAIIIGSTRPNRIAPTVANWVLENTQGRNDAEYELVDIADFNLPLLDEGLPPAMGQYTKEHTEVWAEKIASFDGFIFVTPEYNHSVPAALKNAVDFLYAEWNNKAIGFISYGSAGGTRAVEAWRLIAAELQMADVRAQVFLPFQTDFKGMDDFQPTAGATDALQLVFDQVVAWADALKTLRA</sequence>
<keyword evidence="2" id="KW-0560">Oxidoreductase</keyword>
<protein>
    <submittedName>
        <fullName evidence="2">NADPH azoreductase</fullName>
        <ecNumber evidence="2">1.7.1.6</ecNumber>
    </submittedName>
</protein>
<reference evidence="2 3" key="1">
    <citation type="submission" date="2019-11" db="EMBL/GenBank/DDBJ databases">
        <title>Complete genome sequence of Corynebacterium kalinowskii 1959, a novel Corynebacterium species isolated from soil of a small paddock in Vilsendorf, Germany.</title>
        <authorList>
            <person name="Schaffert L."/>
            <person name="Ruwe M."/>
            <person name="Milse J."/>
            <person name="Hanuschka K."/>
            <person name="Ortseifen V."/>
            <person name="Droste J."/>
            <person name="Brandt D."/>
            <person name="Schlueter L."/>
            <person name="Kutter Y."/>
            <person name="Vinke S."/>
            <person name="Viehoefer P."/>
            <person name="Jacob L."/>
            <person name="Luebke N.-C."/>
            <person name="Schulte-Berndt E."/>
            <person name="Hain C."/>
            <person name="Linder M."/>
            <person name="Schmidt P."/>
            <person name="Wollenschlaeger L."/>
            <person name="Luttermann T."/>
            <person name="Thieme E."/>
            <person name="Hassa J."/>
            <person name="Haak M."/>
            <person name="Wittchen M."/>
            <person name="Mentz A."/>
            <person name="Persicke M."/>
            <person name="Busche T."/>
            <person name="Ruckert C."/>
        </authorList>
    </citation>
    <scope>NUCLEOTIDE SEQUENCE [LARGE SCALE GENOMIC DNA]</scope>
    <source>
        <strain evidence="2 3">2039</strain>
    </source>
</reference>
<dbReference type="InterPro" id="IPR029039">
    <property type="entry name" value="Flavoprotein-like_sf"/>
</dbReference>
<dbReference type="RefSeq" id="WP_156229667.1">
    <property type="nucleotide sequence ID" value="NZ_CP046455.1"/>
</dbReference>
<name>A0A6B8W557_9CORY</name>
<evidence type="ECO:0000313" key="3">
    <source>
        <dbReference type="Proteomes" id="UP000424462"/>
    </source>
</evidence>
<dbReference type="GO" id="GO:0005829">
    <property type="term" value="C:cytosol"/>
    <property type="evidence" value="ECO:0007669"/>
    <property type="project" value="TreeGrafter"/>
</dbReference>
<feature type="domain" description="NADPH-dependent FMN reductase-like" evidence="1">
    <location>
        <begin position="2"/>
        <end position="148"/>
    </location>
</feature>
<dbReference type="Pfam" id="PF03358">
    <property type="entry name" value="FMN_red"/>
    <property type="match status" value="1"/>
</dbReference>
<dbReference type="PANTHER" id="PTHR30543">
    <property type="entry name" value="CHROMATE REDUCTASE"/>
    <property type="match status" value="1"/>
</dbReference>
<dbReference type="EC" id="1.7.1.6" evidence="2"/>
<evidence type="ECO:0000313" key="2">
    <source>
        <dbReference type="EMBL" id="QGU06056.1"/>
    </source>
</evidence>
<organism evidence="2 3">
    <name type="scientific">Corynebacterium occultum</name>
    <dbReference type="NCBI Taxonomy" id="2675219"/>
    <lineage>
        <taxon>Bacteria</taxon>
        <taxon>Bacillati</taxon>
        <taxon>Actinomycetota</taxon>
        <taxon>Actinomycetes</taxon>
        <taxon>Mycobacteriales</taxon>
        <taxon>Corynebacteriaceae</taxon>
        <taxon>Corynebacterium</taxon>
    </lineage>
</organism>
<dbReference type="Gene3D" id="3.40.50.360">
    <property type="match status" value="1"/>
</dbReference>
<dbReference type="InterPro" id="IPR005025">
    <property type="entry name" value="FMN_Rdtase-like_dom"/>
</dbReference>
<gene>
    <name evidence="2" type="primary">azr1</name>
    <name evidence="2" type="ORF">COCCU_00440</name>
</gene>
<dbReference type="GO" id="GO:0010181">
    <property type="term" value="F:FMN binding"/>
    <property type="evidence" value="ECO:0007669"/>
    <property type="project" value="TreeGrafter"/>
</dbReference>
<dbReference type="KEGG" id="cok:COCCU_00440"/>
<dbReference type="EMBL" id="CP046455">
    <property type="protein sequence ID" value="QGU06056.1"/>
    <property type="molecule type" value="Genomic_DNA"/>
</dbReference>
<accession>A0A6B8W557</accession>